<dbReference type="Pfam" id="PF01979">
    <property type="entry name" value="Amidohydro_1"/>
    <property type="match status" value="1"/>
</dbReference>
<name>A0A8H4F738_MUCCL</name>
<dbReference type="AlphaFoldDB" id="A0A8H4F738"/>
<dbReference type="PANTHER" id="PTHR43668">
    <property type="entry name" value="ALLANTOINASE"/>
    <property type="match status" value="1"/>
</dbReference>
<keyword evidence="1" id="KW-0472">Membrane</keyword>
<dbReference type="PANTHER" id="PTHR43668:SF5">
    <property type="entry name" value="AMIDOHYDROLASE 3 DOMAIN-CONTAINING PROTEIN"/>
    <property type="match status" value="1"/>
</dbReference>
<dbReference type="InterPro" id="IPR050138">
    <property type="entry name" value="DHOase/Allantoinase_Hydrolase"/>
</dbReference>
<protein>
    <recommendedName>
        <fullName evidence="2">Amidohydrolase-related domain-containing protein</fullName>
    </recommendedName>
</protein>
<proteinExistence type="predicted"/>
<dbReference type="InterPro" id="IPR032466">
    <property type="entry name" value="Metal_Hydrolase"/>
</dbReference>
<dbReference type="GO" id="GO:0005737">
    <property type="term" value="C:cytoplasm"/>
    <property type="evidence" value="ECO:0007669"/>
    <property type="project" value="TreeGrafter"/>
</dbReference>
<dbReference type="SUPFAM" id="SSF51338">
    <property type="entry name" value="Composite domain of metallo-dependent hydrolases"/>
    <property type="match status" value="1"/>
</dbReference>
<dbReference type="GO" id="GO:0006145">
    <property type="term" value="P:purine nucleobase catabolic process"/>
    <property type="evidence" value="ECO:0007669"/>
    <property type="project" value="TreeGrafter"/>
</dbReference>
<keyword evidence="1" id="KW-1133">Transmembrane helix</keyword>
<dbReference type="InterPro" id="IPR011059">
    <property type="entry name" value="Metal-dep_hydrolase_composite"/>
</dbReference>
<sequence length="922" mass="100896">MTAKQSSNLGMMNHANSEGSVRRFENYYSPRKNLHSALLLFSLAALLTVSVVYTFLPEASPSKQLHNAISFSTLEAGRAQCEAIQTRQKKGINLPNKDRSYNPRAEPTQEPILLKNAVVWDGQGQVLDGMDVYIENGIIRQVEKDIQVDSSKRVKVIDVAGHIVSPGLVDMHSHIGVDGWPRYTSSIDANEMPNPITPYVRILDGFNPSDKAIRIVASGGITSVLALPGSANVIGGEAYAFKLRPRSTVSNEDMLVQANNTEDTEWRWMKMACGENPKRIYGSLLHMLPSTRLGMAYMLRKELTKAQALMRQQDDWCHNAQHGRVDTVFPQDIDLESLVALLRGHVLLNIHCYETYDIEALIRHSLEFNFTISAFHHALDAYRIPEILRRATNNITIATFADNWGYTKETYQSIPEAPKILYEAGVPLALKSDHPVLNSQRLMFEAAKTTHYGLPPQEAFRAVTSAPAHAMGLGHRIGSLKAGYDADIVIWDREPLALAAVPLQVLVDGVPLFDERPIQPVEKAQQATKKHSVQTVPKRMNGAKSFVLKNAAYLFLNDTLVKGPLDLVVENGSIICTGSPCASSALTDVPAYDLQGGYVLPGFVGVGSSLGLIEMFFEPMTGDGNAPAIRNDNPEDLLRAVDGIKLGTHQLEAAYKGGILSVITAPMSRNIVIGVSAAFKTHAESLLHKGALLSKAVALHMQIGHEFKSDSFPTVSSQINYIRQLLTNNKASDNYYGQAARGEIPTIITAHNKDEIASLITLKQEDLPEARIVIHGGTESYLVAQFLKEADIPVVLSPVLCTPINFDSIHCLTGAPLTNGTAAHVLHRHGVKIAVGIPDNSYSRNLIWDAGWLAASSPTSTDSDDGVISEEDSIRFITTNVQDIYGLDTAVDPNEFVVYSGNPLDMTSRLLLINTNEGLQIV</sequence>
<comment type="caution">
    <text evidence="3">The sequence shown here is derived from an EMBL/GenBank/DDBJ whole genome shotgun (WGS) entry which is preliminary data.</text>
</comment>
<dbReference type="InterPro" id="IPR006680">
    <property type="entry name" value="Amidohydro-rel"/>
</dbReference>
<keyword evidence="1" id="KW-0812">Transmembrane</keyword>
<dbReference type="SUPFAM" id="SSF51556">
    <property type="entry name" value="Metallo-dependent hydrolases"/>
    <property type="match status" value="2"/>
</dbReference>
<gene>
    <name evidence="3" type="ORF">FB192DRAFT_1318284</name>
</gene>
<evidence type="ECO:0000313" key="3">
    <source>
        <dbReference type="EMBL" id="KAF1807424.1"/>
    </source>
</evidence>
<accession>A0A8H4F738</accession>
<feature type="transmembrane region" description="Helical" evidence="1">
    <location>
        <begin position="37"/>
        <end position="56"/>
    </location>
</feature>
<evidence type="ECO:0000313" key="4">
    <source>
        <dbReference type="Proteomes" id="UP000469890"/>
    </source>
</evidence>
<organism evidence="3 4">
    <name type="scientific">Mucor circinelloides f. lusitanicus</name>
    <name type="common">Mucor racemosus var. lusitanicus</name>
    <dbReference type="NCBI Taxonomy" id="29924"/>
    <lineage>
        <taxon>Eukaryota</taxon>
        <taxon>Fungi</taxon>
        <taxon>Fungi incertae sedis</taxon>
        <taxon>Mucoromycota</taxon>
        <taxon>Mucoromycotina</taxon>
        <taxon>Mucoromycetes</taxon>
        <taxon>Mucorales</taxon>
        <taxon>Mucorineae</taxon>
        <taxon>Mucoraceae</taxon>
        <taxon>Mucor</taxon>
    </lineage>
</organism>
<evidence type="ECO:0000256" key="1">
    <source>
        <dbReference type="SAM" id="Phobius"/>
    </source>
</evidence>
<feature type="domain" description="Amidohydrolase-related" evidence="2">
    <location>
        <begin position="417"/>
        <end position="495"/>
    </location>
</feature>
<dbReference type="GO" id="GO:0004038">
    <property type="term" value="F:allantoinase activity"/>
    <property type="evidence" value="ECO:0007669"/>
    <property type="project" value="TreeGrafter"/>
</dbReference>
<dbReference type="Gene3D" id="3.20.20.140">
    <property type="entry name" value="Metal-dependent hydrolases"/>
    <property type="match status" value="2"/>
</dbReference>
<dbReference type="EMBL" id="JAAECE010000001">
    <property type="protein sequence ID" value="KAF1807424.1"/>
    <property type="molecule type" value="Genomic_DNA"/>
</dbReference>
<dbReference type="Proteomes" id="UP000469890">
    <property type="component" value="Unassembled WGS sequence"/>
</dbReference>
<reference evidence="3 4" key="1">
    <citation type="submission" date="2019-09" db="EMBL/GenBank/DDBJ databases">
        <authorList>
            <consortium name="DOE Joint Genome Institute"/>
            <person name="Mondo S.J."/>
            <person name="Navarro-Mendoza M.I."/>
            <person name="Perez-Arques C."/>
            <person name="Panchal S."/>
            <person name="Nicolas F.E."/>
            <person name="Ganguly P."/>
            <person name="Pangilinan J."/>
            <person name="Grigoriev I."/>
            <person name="Heitman J."/>
            <person name="Sanya K."/>
            <person name="Garre V."/>
        </authorList>
    </citation>
    <scope>NUCLEOTIDE SEQUENCE [LARGE SCALE GENOMIC DNA]</scope>
    <source>
        <strain evidence="3 4">MU402</strain>
    </source>
</reference>
<evidence type="ECO:0000259" key="2">
    <source>
        <dbReference type="Pfam" id="PF01979"/>
    </source>
</evidence>